<organism evidence="1">
    <name type="scientific">freshwater metagenome</name>
    <dbReference type="NCBI Taxonomy" id="449393"/>
    <lineage>
        <taxon>unclassified sequences</taxon>
        <taxon>metagenomes</taxon>
        <taxon>ecological metagenomes</taxon>
    </lineage>
</organism>
<dbReference type="Pfam" id="PF02585">
    <property type="entry name" value="PIG-L"/>
    <property type="match status" value="1"/>
</dbReference>
<dbReference type="EMBL" id="CAEZWJ010000016">
    <property type="protein sequence ID" value="CAB4652763.1"/>
    <property type="molecule type" value="Genomic_DNA"/>
</dbReference>
<dbReference type="InterPro" id="IPR003737">
    <property type="entry name" value="GlcNAc_PI_deacetylase-related"/>
</dbReference>
<evidence type="ECO:0000313" key="1">
    <source>
        <dbReference type="EMBL" id="CAB4652763.1"/>
    </source>
</evidence>
<dbReference type="GO" id="GO:0016811">
    <property type="term" value="F:hydrolase activity, acting on carbon-nitrogen (but not peptide) bonds, in linear amides"/>
    <property type="evidence" value="ECO:0007669"/>
    <property type="project" value="TreeGrafter"/>
</dbReference>
<proteinExistence type="predicted"/>
<dbReference type="PANTHER" id="PTHR12993:SF26">
    <property type="entry name" value="1D-MYO-INOSITOL 2-ACETAMIDO-2-DEOXY-ALPHA-D-GLUCOPYRANOSIDE DEACETYLASE"/>
    <property type="match status" value="1"/>
</dbReference>
<gene>
    <name evidence="1" type="ORF">UFOPK2214_00707</name>
</gene>
<dbReference type="PANTHER" id="PTHR12993">
    <property type="entry name" value="N-ACETYLGLUCOSAMINYL-PHOSPHATIDYLINOSITOL DE-N-ACETYLASE-RELATED"/>
    <property type="match status" value="1"/>
</dbReference>
<dbReference type="InterPro" id="IPR024078">
    <property type="entry name" value="LmbE-like_dom_sf"/>
</dbReference>
<dbReference type="AlphaFoldDB" id="A0A6J6KWA8"/>
<name>A0A6J6KWA8_9ZZZZ</name>
<dbReference type="Gene3D" id="3.40.50.10320">
    <property type="entry name" value="LmbE-like"/>
    <property type="match status" value="1"/>
</dbReference>
<reference evidence="1" key="1">
    <citation type="submission" date="2020-05" db="EMBL/GenBank/DDBJ databases">
        <authorList>
            <person name="Chiriac C."/>
            <person name="Salcher M."/>
            <person name="Ghai R."/>
            <person name="Kavagutti S V."/>
        </authorList>
    </citation>
    <scope>NUCLEOTIDE SEQUENCE</scope>
</reference>
<accession>A0A6J6KWA8</accession>
<sequence length="266" mass="29132">MSTLVCFHAHPDDECIGTGGTIARASAEGHRVVLVVATNGDHGETPADMPAGETLVSLRNKETLASAETLGVHRVVFLGYEDSGMTGWAQNENAGAFCNASLDEAGHKLADILREENADVLTTYDWHGGYGHPDHIMVHKVGHRAAELFPSVRVLEGTMNRDQMRRGLQAARDAGMLPPDREAFNPDGPMDDGNPMGSLESEINLKVDVVSFASKKRAAMKCHASQLSDSSFFLSMDDERFAHQFGFEWFIDPKDDSPMRDGWIFE</sequence>
<protein>
    <submittedName>
        <fullName evidence="1">Unannotated protein</fullName>
    </submittedName>
</protein>
<dbReference type="SUPFAM" id="SSF102588">
    <property type="entry name" value="LmbE-like"/>
    <property type="match status" value="1"/>
</dbReference>